<sequence>MYTLTIVIPVYNSEKYLSKCLHSIIDNQNDENIEIILIDDGSSDQSPYLCDLFSQKYKNIRVVHQQNKGVAEARNKGLEHAHGKYIAWVDSDDYVSPQWLPLVIKNLQLYEPDVLIYDYFLDYSGRLSKQTQRFKEGFVSLESYIYELSSEKRLHSYLWNHIMKSTYYRKGCFCSKNHVMEDFDFFTLVATQFNKIYYLPTPLYYYVQRNDSLNKDASCERALLGVQVSYRRYKTFLDKNFRVSKGAYWLSLFYAYNILIFHNSKRIECNRILSQLRKDVLFIMLSHQINKNMKAKILLALLVPQKYYKKIYLKYKSPK</sequence>
<proteinExistence type="predicted"/>
<dbReference type="GO" id="GO:0016758">
    <property type="term" value="F:hexosyltransferase activity"/>
    <property type="evidence" value="ECO:0007669"/>
    <property type="project" value="UniProtKB-ARBA"/>
</dbReference>
<comment type="caution">
    <text evidence="2">The sequence shown here is derived from an EMBL/GenBank/DDBJ whole genome shotgun (WGS) entry which is preliminary data.</text>
</comment>
<dbReference type="CDD" id="cd00761">
    <property type="entry name" value="Glyco_tranf_GTA_type"/>
    <property type="match status" value="1"/>
</dbReference>
<dbReference type="AlphaFoldDB" id="A0A1H2ZSG8"/>
<reference evidence="2 3" key="1">
    <citation type="submission" date="2016-10" db="EMBL/GenBank/DDBJ databases">
        <authorList>
            <person name="Varghese N."/>
            <person name="Submissions S."/>
        </authorList>
    </citation>
    <scope>NUCLEOTIDE SEQUENCE [LARGE SCALE GENOMIC DNA]</scope>
    <source>
        <strain evidence="2 3">WCC6</strain>
    </source>
</reference>
<dbReference type="InterPro" id="IPR029044">
    <property type="entry name" value="Nucleotide-diphossugar_trans"/>
</dbReference>
<dbReference type="PANTHER" id="PTHR22916:SF3">
    <property type="entry name" value="UDP-GLCNAC:BETAGAL BETA-1,3-N-ACETYLGLUCOSAMINYLTRANSFERASE-LIKE PROTEIN 1"/>
    <property type="match status" value="1"/>
</dbReference>
<gene>
    <name evidence="2" type="ORF">SAMN05216495_11627</name>
</gene>
<dbReference type="InterPro" id="IPR001173">
    <property type="entry name" value="Glyco_trans_2-like"/>
</dbReference>
<protein>
    <submittedName>
        <fullName evidence="2">Glycosyltransferase involved in cell wall bisynthesis</fullName>
    </submittedName>
</protein>
<organism evidence="2 3">
    <name type="scientific">Acidaminococcus fermentans</name>
    <dbReference type="NCBI Taxonomy" id="905"/>
    <lineage>
        <taxon>Bacteria</taxon>
        <taxon>Bacillati</taxon>
        <taxon>Bacillota</taxon>
        <taxon>Negativicutes</taxon>
        <taxon>Acidaminococcales</taxon>
        <taxon>Acidaminococcaceae</taxon>
        <taxon>Acidaminococcus</taxon>
    </lineage>
</organism>
<dbReference type="Proteomes" id="UP000182379">
    <property type="component" value="Unassembled WGS sequence"/>
</dbReference>
<keyword evidence="2" id="KW-0808">Transferase</keyword>
<evidence type="ECO:0000259" key="1">
    <source>
        <dbReference type="Pfam" id="PF00535"/>
    </source>
</evidence>
<feature type="domain" description="Glycosyltransferase 2-like" evidence="1">
    <location>
        <begin position="5"/>
        <end position="141"/>
    </location>
</feature>
<accession>A0A1H2ZSG8</accession>
<name>A0A1H2ZSG8_ACIFE</name>
<dbReference type="PANTHER" id="PTHR22916">
    <property type="entry name" value="GLYCOSYLTRANSFERASE"/>
    <property type="match status" value="1"/>
</dbReference>
<evidence type="ECO:0000313" key="2">
    <source>
        <dbReference type="EMBL" id="SDX20296.1"/>
    </source>
</evidence>
<dbReference type="RefSeq" id="WP_074707716.1">
    <property type="nucleotide sequence ID" value="NZ_FNOP01000016.1"/>
</dbReference>
<dbReference type="SUPFAM" id="SSF53448">
    <property type="entry name" value="Nucleotide-diphospho-sugar transferases"/>
    <property type="match status" value="1"/>
</dbReference>
<evidence type="ECO:0000313" key="3">
    <source>
        <dbReference type="Proteomes" id="UP000182379"/>
    </source>
</evidence>
<dbReference type="Gene3D" id="3.90.550.10">
    <property type="entry name" value="Spore Coat Polysaccharide Biosynthesis Protein SpsA, Chain A"/>
    <property type="match status" value="1"/>
</dbReference>
<dbReference type="Pfam" id="PF00535">
    <property type="entry name" value="Glycos_transf_2"/>
    <property type="match status" value="1"/>
</dbReference>
<dbReference type="EMBL" id="FNOP01000016">
    <property type="protein sequence ID" value="SDX20296.1"/>
    <property type="molecule type" value="Genomic_DNA"/>
</dbReference>